<proteinExistence type="predicted"/>
<dbReference type="PANTHER" id="PTHR11082:SF5">
    <property type="entry name" value="TRNA-DIHYDROURIDINE(16_17) SYNTHASE [NAD(P)(+)]-LIKE"/>
    <property type="match status" value="1"/>
</dbReference>
<reference evidence="9" key="2">
    <citation type="submission" date="2021-04" db="EMBL/GenBank/DDBJ databases">
        <authorList>
            <person name="Podell S."/>
        </authorList>
    </citation>
    <scope>NUCLEOTIDE SEQUENCE</scope>
    <source>
        <strain evidence="9">Hildebrandi</strain>
    </source>
</reference>
<dbReference type="InterPro" id="IPR035587">
    <property type="entry name" value="DUS-like_FMN-bd"/>
</dbReference>
<evidence type="ECO:0000256" key="1">
    <source>
        <dbReference type="ARBA" id="ARBA00001917"/>
    </source>
</evidence>
<evidence type="ECO:0000256" key="5">
    <source>
        <dbReference type="ARBA" id="ARBA00023002"/>
    </source>
</evidence>
<keyword evidence="2" id="KW-0285">Flavoprotein</keyword>
<dbReference type="Pfam" id="PF01207">
    <property type="entry name" value="Dus"/>
    <property type="match status" value="1"/>
</dbReference>
<evidence type="ECO:0000256" key="3">
    <source>
        <dbReference type="ARBA" id="ARBA00022643"/>
    </source>
</evidence>
<evidence type="ECO:0000256" key="6">
    <source>
        <dbReference type="ARBA" id="ARBA00023027"/>
    </source>
</evidence>
<feature type="domain" description="DUS-like FMN-binding" evidence="8">
    <location>
        <begin position="74"/>
        <end position="372"/>
    </location>
</feature>
<keyword evidence="10" id="KW-1185">Reference proteome</keyword>
<feature type="region of interest" description="Disordered" evidence="7">
    <location>
        <begin position="1"/>
        <end position="47"/>
    </location>
</feature>
<dbReference type="CDD" id="cd02801">
    <property type="entry name" value="DUS_like_FMN"/>
    <property type="match status" value="1"/>
</dbReference>
<dbReference type="PROSITE" id="PS01136">
    <property type="entry name" value="UPF0034"/>
    <property type="match status" value="1"/>
</dbReference>
<comment type="caution">
    <text evidence="9">The sequence shown here is derived from an EMBL/GenBank/DDBJ whole genome shotgun (WGS) entry which is preliminary data.</text>
</comment>
<keyword evidence="6" id="KW-0520">NAD</keyword>
<dbReference type="GO" id="GO:0017150">
    <property type="term" value="F:tRNA dihydrouridine synthase activity"/>
    <property type="evidence" value="ECO:0007669"/>
    <property type="project" value="InterPro"/>
</dbReference>
<evidence type="ECO:0000256" key="4">
    <source>
        <dbReference type="ARBA" id="ARBA00022857"/>
    </source>
</evidence>
<feature type="compositionally biased region" description="Acidic residues" evidence="7">
    <location>
        <begin position="423"/>
        <end position="436"/>
    </location>
</feature>
<keyword evidence="3" id="KW-0288">FMN</keyword>
<evidence type="ECO:0000259" key="8">
    <source>
        <dbReference type="Pfam" id="PF01207"/>
    </source>
</evidence>
<evidence type="ECO:0000256" key="2">
    <source>
        <dbReference type="ARBA" id="ARBA00022630"/>
    </source>
</evidence>
<dbReference type="PANTHER" id="PTHR11082">
    <property type="entry name" value="TRNA-DIHYDROURIDINE SYNTHASE"/>
    <property type="match status" value="1"/>
</dbReference>
<evidence type="ECO:0000313" key="9">
    <source>
        <dbReference type="EMBL" id="KAG7351752.1"/>
    </source>
</evidence>
<gene>
    <name evidence="9" type="ORF">IV203_007800</name>
</gene>
<dbReference type="InterPro" id="IPR018517">
    <property type="entry name" value="tRNA_hU_synthase_CS"/>
</dbReference>
<feature type="region of interest" description="Disordered" evidence="7">
    <location>
        <begin position="416"/>
        <end position="436"/>
    </location>
</feature>
<feature type="compositionally biased region" description="Low complexity" evidence="7">
    <location>
        <begin position="15"/>
        <end position="37"/>
    </location>
</feature>
<dbReference type="EMBL" id="JAGRRH010000017">
    <property type="protein sequence ID" value="KAG7351752.1"/>
    <property type="molecule type" value="Genomic_DNA"/>
</dbReference>
<name>A0A9K3KXG4_9STRA</name>
<organism evidence="9 10">
    <name type="scientific">Nitzschia inconspicua</name>
    <dbReference type="NCBI Taxonomy" id="303405"/>
    <lineage>
        <taxon>Eukaryota</taxon>
        <taxon>Sar</taxon>
        <taxon>Stramenopiles</taxon>
        <taxon>Ochrophyta</taxon>
        <taxon>Bacillariophyta</taxon>
        <taxon>Bacillariophyceae</taxon>
        <taxon>Bacillariophycidae</taxon>
        <taxon>Bacillariales</taxon>
        <taxon>Bacillariaceae</taxon>
        <taxon>Nitzschia</taxon>
    </lineage>
</organism>
<dbReference type="GO" id="GO:0050660">
    <property type="term" value="F:flavin adenine dinucleotide binding"/>
    <property type="evidence" value="ECO:0007669"/>
    <property type="project" value="InterPro"/>
</dbReference>
<reference evidence="9" key="1">
    <citation type="journal article" date="2021" name="Sci. Rep.">
        <title>Diploid genomic architecture of Nitzschia inconspicua, an elite biomass production diatom.</title>
        <authorList>
            <person name="Oliver A."/>
            <person name="Podell S."/>
            <person name="Pinowska A."/>
            <person name="Traller J.C."/>
            <person name="Smith S.R."/>
            <person name="McClure R."/>
            <person name="Beliaev A."/>
            <person name="Bohutskyi P."/>
            <person name="Hill E.A."/>
            <person name="Rabines A."/>
            <person name="Zheng H."/>
            <person name="Allen L.Z."/>
            <person name="Kuo A."/>
            <person name="Grigoriev I.V."/>
            <person name="Allen A.E."/>
            <person name="Hazlebeck D."/>
            <person name="Allen E.E."/>
        </authorList>
    </citation>
    <scope>NUCLEOTIDE SEQUENCE</scope>
    <source>
        <strain evidence="9">Hildebrandi</strain>
    </source>
</reference>
<accession>A0A9K3KXG4</accession>
<dbReference type="AlphaFoldDB" id="A0A9K3KXG4"/>
<evidence type="ECO:0000313" key="10">
    <source>
        <dbReference type="Proteomes" id="UP000693970"/>
    </source>
</evidence>
<keyword evidence="5" id="KW-0560">Oxidoreductase</keyword>
<sequence>MTDGLALDDTNGGDLSTLLQSASPSTTTTTTTSIPQQPAAPPQPPIPVDRQWITKLLQKYPNPNARRHNKALVCAPMVDQSDLPFRLLCRKYGTNLCYTPMIHAKLAATNPRYRQKFMGTWLQQDRPLIVQICGSNPEYVLQTARFIEPFVDGIDINCGCPQQIAKKGNYGAFLLEQEETLLTLVRYLVRHLTVPLSIKVRLLPPPDSSGPPMGNFDIPSESLKLYQKLVDAGIHLLTIHGRTRKQKSDLTGHSDWETIGKAVKLFGDRIPIFANGSIQDYDDVEECLKITGADGVMSSESLLEYPPLFYMVPQTPVRTIGRVQLAQEYMDLARQYPPQIGGQGSGLKCVRMHVHRFLHKDLQYSHPQLRQRVCWAKSNDDLQQCLNDLKVYHQQDDHQVGSEALSWYRRWRDEQPKVAKMGDDDDDEEEEDSDYEIDECVNNNTAIFFDGNKDDGDY</sequence>
<comment type="cofactor">
    <cofactor evidence="1">
        <name>FMN</name>
        <dbReference type="ChEBI" id="CHEBI:58210"/>
    </cofactor>
</comment>
<dbReference type="Proteomes" id="UP000693970">
    <property type="component" value="Unassembled WGS sequence"/>
</dbReference>
<feature type="compositionally biased region" description="Pro residues" evidence="7">
    <location>
        <begin position="38"/>
        <end position="47"/>
    </location>
</feature>
<keyword evidence="4" id="KW-0521">NADP</keyword>
<evidence type="ECO:0000256" key="7">
    <source>
        <dbReference type="SAM" id="MobiDB-lite"/>
    </source>
</evidence>
<protein>
    <submittedName>
        <fullName evidence="9">tRNA-U20-dihydrouridine synthase</fullName>
    </submittedName>
</protein>
<dbReference type="OrthoDB" id="272303at2759"/>